<keyword evidence="13" id="KW-1185">Reference proteome</keyword>
<dbReference type="AlphaFoldDB" id="A0A9Q0GH34"/>
<accession>A0A9Q0GH34</accession>
<dbReference type="FunFam" id="3.40.50.1820:FF:000453">
    <property type="entry name" value="Carboxypeptidase"/>
    <property type="match status" value="1"/>
</dbReference>
<dbReference type="EMBL" id="JAKUCV010000418">
    <property type="protein sequence ID" value="KAJ4850159.1"/>
    <property type="molecule type" value="Genomic_DNA"/>
</dbReference>
<keyword evidence="5 11" id="KW-0645">Protease</keyword>
<comment type="subcellular location">
    <subcellularLocation>
        <location evidence="1">Secreted</location>
    </subcellularLocation>
</comment>
<evidence type="ECO:0000256" key="6">
    <source>
        <dbReference type="ARBA" id="ARBA00022729"/>
    </source>
</evidence>
<protein>
    <recommendedName>
        <fullName evidence="11">Carboxypeptidase</fullName>
        <ecNumber evidence="11">3.4.16.-</ecNumber>
    </recommendedName>
</protein>
<keyword evidence="4 11" id="KW-0121">Carboxypeptidase</keyword>
<keyword evidence="3" id="KW-0964">Secreted</keyword>
<dbReference type="SUPFAM" id="SSF53474">
    <property type="entry name" value="alpha/beta-Hydrolases"/>
    <property type="match status" value="1"/>
</dbReference>
<reference evidence="12" key="2">
    <citation type="journal article" date="2023" name="Plants (Basel)">
        <title>Annotation of the Turnera subulata (Passifloraceae) Draft Genome Reveals the S-Locus Evolved after the Divergence of Turneroideae from Passifloroideae in a Stepwise Manner.</title>
        <authorList>
            <person name="Henning P.M."/>
            <person name="Roalson E.H."/>
            <person name="Mir W."/>
            <person name="McCubbin A.G."/>
            <person name="Shore J.S."/>
        </authorList>
    </citation>
    <scope>NUCLEOTIDE SEQUENCE</scope>
    <source>
        <strain evidence="12">F60SS</strain>
    </source>
</reference>
<dbReference type="InterPro" id="IPR018202">
    <property type="entry name" value="Ser_caboxypep_ser_AS"/>
</dbReference>
<comment type="function">
    <text evidence="10">Probable carboxypeptidase.</text>
</comment>
<evidence type="ECO:0000256" key="5">
    <source>
        <dbReference type="ARBA" id="ARBA00022670"/>
    </source>
</evidence>
<reference evidence="12" key="1">
    <citation type="submission" date="2022-02" db="EMBL/GenBank/DDBJ databases">
        <authorList>
            <person name="Henning P.M."/>
            <person name="McCubbin A.G."/>
            <person name="Shore J.S."/>
        </authorList>
    </citation>
    <scope>NUCLEOTIDE SEQUENCE</scope>
    <source>
        <strain evidence="12">F60SS</strain>
        <tissue evidence="12">Leaves</tissue>
    </source>
</reference>
<keyword evidence="9" id="KW-0325">Glycoprotein</keyword>
<dbReference type="InterPro" id="IPR033124">
    <property type="entry name" value="Ser_caboxypep_his_AS"/>
</dbReference>
<dbReference type="Gene3D" id="3.40.50.1820">
    <property type="entry name" value="alpha/beta hydrolase"/>
    <property type="match status" value="1"/>
</dbReference>
<organism evidence="12 13">
    <name type="scientific">Turnera subulata</name>
    <dbReference type="NCBI Taxonomy" id="218843"/>
    <lineage>
        <taxon>Eukaryota</taxon>
        <taxon>Viridiplantae</taxon>
        <taxon>Streptophyta</taxon>
        <taxon>Embryophyta</taxon>
        <taxon>Tracheophyta</taxon>
        <taxon>Spermatophyta</taxon>
        <taxon>Magnoliopsida</taxon>
        <taxon>eudicotyledons</taxon>
        <taxon>Gunneridae</taxon>
        <taxon>Pentapetalae</taxon>
        <taxon>rosids</taxon>
        <taxon>fabids</taxon>
        <taxon>Malpighiales</taxon>
        <taxon>Passifloraceae</taxon>
        <taxon>Turnera</taxon>
    </lineage>
</organism>
<dbReference type="PROSITE" id="PS00560">
    <property type="entry name" value="CARBOXYPEPT_SER_HIS"/>
    <property type="match status" value="1"/>
</dbReference>
<evidence type="ECO:0000256" key="2">
    <source>
        <dbReference type="ARBA" id="ARBA00009431"/>
    </source>
</evidence>
<feature type="signal peptide" evidence="11">
    <location>
        <begin position="1"/>
        <end position="27"/>
    </location>
</feature>
<dbReference type="GO" id="GO:0005773">
    <property type="term" value="C:vacuole"/>
    <property type="evidence" value="ECO:0007669"/>
    <property type="project" value="TreeGrafter"/>
</dbReference>
<dbReference type="PANTHER" id="PTHR11802">
    <property type="entry name" value="SERINE PROTEASE FAMILY S10 SERINE CARBOXYPEPTIDASE"/>
    <property type="match status" value="1"/>
</dbReference>
<evidence type="ECO:0000256" key="8">
    <source>
        <dbReference type="ARBA" id="ARBA00023157"/>
    </source>
</evidence>
<dbReference type="Gene3D" id="6.10.250.940">
    <property type="match status" value="1"/>
</dbReference>
<evidence type="ECO:0000256" key="3">
    <source>
        <dbReference type="ARBA" id="ARBA00022525"/>
    </source>
</evidence>
<comment type="caution">
    <text evidence="12">The sequence shown here is derived from an EMBL/GenBank/DDBJ whole genome shotgun (WGS) entry which is preliminary data.</text>
</comment>
<proteinExistence type="inferred from homology"/>
<name>A0A9Q0GH34_9ROSI</name>
<keyword evidence="7 11" id="KW-0378">Hydrolase</keyword>
<dbReference type="EC" id="3.4.16.-" evidence="11"/>
<dbReference type="GO" id="GO:0004185">
    <property type="term" value="F:serine-type carboxypeptidase activity"/>
    <property type="evidence" value="ECO:0007669"/>
    <property type="project" value="UniProtKB-UniRule"/>
</dbReference>
<feature type="chain" id="PRO_5040547564" description="Carboxypeptidase" evidence="11">
    <location>
        <begin position="28"/>
        <end position="465"/>
    </location>
</feature>
<evidence type="ECO:0000256" key="1">
    <source>
        <dbReference type="ARBA" id="ARBA00004613"/>
    </source>
</evidence>
<dbReference type="OrthoDB" id="443318at2759"/>
<dbReference type="InterPro" id="IPR001563">
    <property type="entry name" value="Peptidase_S10"/>
</dbReference>
<dbReference type="PROSITE" id="PS00131">
    <property type="entry name" value="CARBOXYPEPT_SER_SER"/>
    <property type="match status" value="1"/>
</dbReference>
<dbReference type="InterPro" id="IPR029058">
    <property type="entry name" value="AB_hydrolase_fold"/>
</dbReference>
<evidence type="ECO:0000313" key="12">
    <source>
        <dbReference type="EMBL" id="KAJ4850159.1"/>
    </source>
</evidence>
<evidence type="ECO:0000313" key="13">
    <source>
        <dbReference type="Proteomes" id="UP001141552"/>
    </source>
</evidence>
<keyword evidence="6 11" id="KW-0732">Signal</keyword>
<evidence type="ECO:0000256" key="10">
    <source>
        <dbReference type="ARBA" id="ARBA00037399"/>
    </source>
</evidence>
<dbReference type="FunFam" id="3.40.50.11320:FF:000004">
    <property type="entry name" value="Carboxypeptidase"/>
    <property type="match status" value="1"/>
</dbReference>
<dbReference type="Pfam" id="PF00450">
    <property type="entry name" value="Peptidase_S10"/>
    <property type="match status" value="1"/>
</dbReference>
<gene>
    <name evidence="12" type="primary">SCPL45_1</name>
    <name evidence="12" type="ORF">Tsubulata_000645</name>
</gene>
<dbReference type="PANTHER" id="PTHR11802:SF123">
    <property type="entry name" value="CARBOXYPEPTIDASE"/>
    <property type="match status" value="1"/>
</dbReference>
<dbReference type="Proteomes" id="UP001141552">
    <property type="component" value="Unassembled WGS sequence"/>
</dbReference>
<evidence type="ECO:0000256" key="7">
    <source>
        <dbReference type="ARBA" id="ARBA00022801"/>
    </source>
</evidence>
<evidence type="ECO:0000256" key="9">
    <source>
        <dbReference type="ARBA" id="ARBA00023180"/>
    </source>
</evidence>
<dbReference type="GO" id="GO:0006508">
    <property type="term" value="P:proteolysis"/>
    <property type="evidence" value="ECO:0007669"/>
    <property type="project" value="UniProtKB-KW"/>
</dbReference>
<evidence type="ECO:0000256" key="4">
    <source>
        <dbReference type="ARBA" id="ARBA00022645"/>
    </source>
</evidence>
<dbReference type="GO" id="GO:0005576">
    <property type="term" value="C:extracellular region"/>
    <property type="evidence" value="ECO:0007669"/>
    <property type="project" value="UniProtKB-SubCell"/>
</dbReference>
<evidence type="ECO:0000256" key="11">
    <source>
        <dbReference type="RuleBase" id="RU361156"/>
    </source>
</evidence>
<dbReference type="Gene3D" id="3.40.50.11320">
    <property type="match status" value="1"/>
</dbReference>
<sequence length="465" mass="52340">MNLLQKCKTIALISLVVQLCISMRVESFSVSHPDRIVSLPGQPHVDFKQYSGYVTVDDKKHKSLFYYFVEAEIDPASKPLVLWLNGGPGCSSLGVGALSENGPFRPNGKVLVRNEYSWNREANMLYLETPVGVGFSYATDSSSYVAVDDEVTARDNLLFLQRWFNKFPEYKHRNLFITGESYAGHYIPQLVELMIKVNEREKLFNLKGIALGNPVLEYATDFNSRAEYFWSHGLISDSTYNVFTSACNYSRYVSEYYRDSVSSVCSNVMKLVTMETSKFVDKYDVTLDVCIPLVLSQSKVLTPHQISERVDVCVEDETVNYLNRKDVQKALHARLVGVHKWEVCSNILDYEVLNVEIPTVNILGSIIKAGIPVLVYSGDQDSVIPLTGSRTLVHRLAKELNLNATVPYRAWFAGQQVGGWTQVYGGILSFATIRGASHEAPFSQPERSLMLFKSFLEGKHLPAIF</sequence>
<comment type="similarity">
    <text evidence="2 11">Belongs to the peptidase S10 family.</text>
</comment>
<dbReference type="PRINTS" id="PR00724">
    <property type="entry name" value="CRBOXYPTASEC"/>
</dbReference>
<keyword evidence="8" id="KW-1015">Disulfide bond</keyword>